<evidence type="ECO:0000313" key="2">
    <source>
        <dbReference type="Proteomes" id="UP000009026"/>
    </source>
</evidence>
<proteinExistence type="predicted"/>
<organism evidence="1 2">
    <name type="scientific">Pseudomyxococcus hansupus</name>
    <dbReference type="NCBI Taxonomy" id="1297742"/>
    <lineage>
        <taxon>Bacteria</taxon>
        <taxon>Pseudomonadati</taxon>
        <taxon>Myxococcota</taxon>
        <taxon>Myxococcia</taxon>
        <taxon>Myxococcales</taxon>
        <taxon>Cystobacterineae</taxon>
        <taxon>Myxococcaceae</taxon>
        <taxon>Pseudomyxococcus</taxon>
    </lineage>
</organism>
<evidence type="ECO:0000313" key="1">
    <source>
        <dbReference type="EMBL" id="AKQ70048.1"/>
    </source>
</evidence>
<dbReference type="EMBL" id="CP012109">
    <property type="protein sequence ID" value="AKQ70048.1"/>
    <property type="molecule type" value="Genomic_DNA"/>
</dbReference>
<name>A0A0H4X7Z9_9BACT</name>
<dbReference type="AlphaFoldDB" id="A0A0H4X7Z9"/>
<dbReference type="Proteomes" id="UP000009026">
    <property type="component" value="Chromosome"/>
</dbReference>
<protein>
    <submittedName>
        <fullName evidence="1">Uncharacterized protein</fullName>
    </submittedName>
</protein>
<reference evidence="1 2" key="1">
    <citation type="journal article" date="2016" name="PLoS ONE">
        <title>Complete Genome Sequence and Comparative Genomics of a Novel Myxobacterium Myxococcus hansupus.</title>
        <authorList>
            <person name="Sharma G."/>
            <person name="Narwani T."/>
            <person name="Subramanian S."/>
        </authorList>
    </citation>
    <scope>NUCLEOTIDE SEQUENCE [LARGE SCALE GENOMIC DNA]</scope>
    <source>
        <strain evidence="2">mixupus</strain>
    </source>
</reference>
<sequence length="38" mass="4432">MLLRRTFNESAMRLPKGLHHHVTDSEDTRIGAFRILVI</sequence>
<gene>
    <name evidence="1" type="ORF">A176_006960</name>
</gene>
<dbReference type="KEGG" id="mym:A176_006960"/>
<keyword evidence="2" id="KW-1185">Reference proteome</keyword>
<dbReference type="STRING" id="1297742.A176_006960"/>
<accession>A0A0H4X7Z9</accession>